<dbReference type="Gene3D" id="3.40.50.720">
    <property type="entry name" value="NAD(P)-binding Rossmann-like Domain"/>
    <property type="match status" value="1"/>
</dbReference>
<dbReference type="PANTHER" id="PTHR43162:SF1">
    <property type="entry name" value="PRESTALK A DIFFERENTIATION PROTEIN A"/>
    <property type="match status" value="1"/>
</dbReference>
<organism evidence="2 3">
    <name type="scientific">Caballeronia sordidicola</name>
    <name type="common">Burkholderia sordidicola</name>
    <dbReference type="NCBI Taxonomy" id="196367"/>
    <lineage>
        <taxon>Bacteria</taxon>
        <taxon>Pseudomonadati</taxon>
        <taxon>Pseudomonadota</taxon>
        <taxon>Betaproteobacteria</taxon>
        <taxon>Burkholderiales</taxon>
        <taxon>Burkholderiaceae</taxon>
        <taxon>Caballeronia</taxon>
    </lineage>
</organism>
<dbReference type="InterPro" id="IPR036291">
    <property type="entry name" value="NAD(P)-bd_dom_sf"/>
</dbReference>
<dbReference type="InterPro" id="IPR008030">
    <property type="entry name" value="NmrA-like"/>
</dbReference>
<dbReference type="EMBL" id="NBTY01000202">
    <property type="protein sequence ID" value="OTP66254.1"/>
    <property type="molecule type" value="Genomic_DNA"/>
</dbReference>
<protein>
    <submittedName>
        <fullName evidence="2">Oxidoreductase</fullName>
    </submittedName>
</protein>
<evidence type="ECO:0000259" key="1">
    <source>
        <dbReference type="Pfam" id="PF05368"/>
    </source>
</evidence>
<dbReference type="Gene3D" id="3.90.25.10">
    <property type="entry name" value="UDP-galactose 4-epimerase, domain 1"/>
    <property type="match status" value="1"/>
</dbReference>
<dbReference type="Proteomes" id="UP000194546">
    <property type="component" value="Unassembled WGS sequence"/>
</dbReference>
<dbReference type="RefSeq" id="WP_086383819.1">
    <property type="nucleotide sequence ID" value="NZ_NBTY01000202.1"/>
</dbReference>
<sequence length="292" mass="31763">MTILVTGATGAVGSQVVHRLVEEGASVRAIARSPEKANLPASVDVRKGDMTDIASMRAALEGVDTLFLLNAVVADEVTQAILTLSLARDAGIQRIVYFSVFNSDRFTDVPHFTGKYTVERMIEEFDLPATILRPSYFIQNDASMKEVIAGKSVYPMPVGSVGVSMADTRDIAEIAAISLLQRERSATPLPREVIDVVGPQPMTGSALAAIWSEVLGKPVNYGGDDLDAFEAQMASRAPSWMARDIRLMLGRFQRDGMAANERAVARMTELLGRPPRSYRDFAIETAKEWAAK</sequence>
<feature type="domain" description="NmrA-like" evidence="1">
    <location>
        <begin position="2"/>
        <end position="223"/>
    </location>
</feature>
<dbReference type="CDD" id="cd05251">
    <property type="entry name" value="NmrA_like_SDR_a"/>
    <property type="match status" value="1"/>
</dbReference>
<dbReference type="AlphaFoldDB" id="A0A242M576"/>
<evidence type="ECO:0000313" key="2">
    <source>
        <dbReference type="EMBL" id="OTP66254.1"/>
    </source>
</evidence>
<gene>
    <name evidence="2" type="ORF">PAMC26510_35380</name>
</gene>
<comment type="caution">
    <text evidence="2">The sequence shown here is derived from an EMBL/GenBank/DDBJ whole genome shotgun (WGS) entry which is preliminary data.</text>
</comment>
<proteinExistence type="predicted"/>
<accession>A0A242M576</accession>
<dbReference type="Pfam" id="PF05368">
    <property type="entry name" value="NmrA"/>
    <property type="match status" value="1"/>
</dbReference>
<dbReference type="SUPFAM" id="SSF51735">
    <property type="entry name" value="NAD(P)-binding Rossmann-fold domains"/>
    <property type="match status" value="1"/>
</dbReference>
<dbReference type="PANTHER" id="PTHR43162">
    <property type="match status" value="1"/>
</dbReference>
<reference evidence="2 3" key="1">
    <citation type="submission" date="2017-03" db="EMBL/GenBank/DDBJ databases">
        <title>Genome analysis of strain PAMC 26510.</title>
        <authorList>
            <person name="Oh H.-M."/>
            <person name="Yang J.-A."/>
        </authorList>
    </citation>
    <scope>NUCLEOTIDE SEQUENCE [LARGE SCALE GENOMIC DNA]</scope>
    <source>
        <strain evidence="2 3">PAMC 26510</strain>
    </source>
</reference>
<evidence type="ECO:0000313" key="3">
    <source>
        <dbReference type="Proteomes" id="UP000194546"/>
    </source>
</evidence>
<dbReference type="InterPro" id="IPR051604">
    <property type="entry name" value="Ergot_Alk_Oxidoreductase"/>
</dbReference>
<name>A0A242M576_CABSO</name>